<accession>A0AAQ4CSE9</accession>
<organism evidence="1 2">
    <name type="scientific">Saccharolobus caldissimus</name>
    <dbReference type="NCBI Taxonomy" id="1702097"/>
    <lineage>
        <taxon>Archaea</taxon>
        <taxon>Thermoproteota</taxon>
        <taxon>Thermoprotei</taxon>
        <taxon>Sulfolobales</taxon>
        <taxon>Sulfolobaceae</taxon>
        <taxon>Saccharolobus</taxon>
    </lineage>
</organism>
<dbReference type="Gene3D" id="3.30.530.20">
    <property type="match status" value="1"/>
</dbReference>
<evidence type="ECO:0008006" key="3">
    <source>
        <dbReference type="Google" id="ProtNLM"/>
    </source>
</evidence>
<dbReference type="AlphaFoldDB" id="A0AAQ4CSE9"/>
<reference evidence="1 2" key="1">
    <citation type="journal article" date="2022" name="Microbiol. Resour. Announc.">
        <title>Complete Genome Sequence of the Hyperthermophilic and Acidophilic Archaeon Saccharolobus caldissimus Strain HS-3T.</title>
        <authorList>
            <person name="Sakai H.D."/>
            <person name="Kurosawa N."/>
        </authorList>
    </citation>
    <scope>NUCLEOTIDE SEQUENCE [LARGE SCALE GENOMIC DNA]</scope>
    <source>
        <strain evidence="1 2">JCM32116</strain>
    </source>
</reference>
<proteinExistence type="predicted"/>
<evidence type="ECO:0000313" key="2">
    <source>
        <dbReference type="Proteomes" id="UP001319921"/>
    </source>
</evidence>
<name>A0AAQ4CSE9_9CREN</name>
<dbReference type="InterPro" id="IPR023393">
    <property type="entry name" value="START-like_dom_sf"/>
</dbReference>
<dbReference type="KEGG" id="scas:SACC_17470"/>
<dbReference type="GeneID" id="68866478"/>
<dbReference type="RefSeq" id="WP_229569106.1">
    <property type="nucleotide sequence ID" value="NZ_AP025226.1"/>
</dbReference>
<evidence type="ECO:0000313" key="1">
    <source>
        <dbReference type="EMBL" id="BDB98730.1"/>
    </source>
</evidence>
<protein>
    <recommendedName>
        <fullName evidence="3">DUF3211 domain-containing protein</fullName>
    </recommendedName>
</protein>
<dbReference type="InterPro" id="IPR021578">
    <property type="entry name" value="STK_08120-like"/>
</dbReference>
<dbReference type="EMBL" id="AP025226">
    <property type="protein sequence ID" value="BDB98730.1"/>
    <property type="molecule type" value="Genomic_DNA"/>
</dbReference>
<sequence>MIIEKEIVTSHEIDAVLKILSDARFTLPLILPIKILTERIDGSFYAKGDVKGLPVVLTIREFVGSNITYVLDFERPNLIGKIIINGLEGRVKILVEIDLSVIYLPLRISIERKLNKLQKVFDELIRLERIKRKI</sequence>
<gene>
    <name evidence="1" type="ORF">SACC_17470</name>
</gene>
<dbReference type="Pfam" id="PF11485">
    <property type="entry name" value="STK_08120-like"/>
    <property type="match status" value="1"/>
</dbReference>
<keyword evidence="2" id="KW-1185">Reference proteome</keyword>
<dbReference type="Proteomes" id="UP001319921">
    <property type="component" value="Chromosome"/>
</dbReference>